<keyword evidence="5" id="KW-1185">Reference proteome</keyword>
<sequence length="314" mass="34274">MSTPIKKVILVGASGNLGPHILSALLASSFTVTLLTRPTSTFPHPPSIPVLRASYKDLAALKTAFTGQDAVVCALGFEGYKDQLLMINAAKEAGVKRFVPSEFGDVPRGKWEAGNEWEELLKVKREVMEYLIEKTRQKEGEEEGMTWSAVACGIFFDWSLTTFPTLGFDLKKRTATLYDTGHTPISGTTIAAIGTSVAHILLNPSLFTNKFVKIASLVTTQCDMLATFESITGQKWEVQHMGTKDVLERGKAKLAMGDFVEGFLDILIVHLFEKGVEGREVTTVQGSDNEAVGVEGEDLETVLRKCLETVGRAE</sequence>
<reference evidence="4 5" key="1">
    <citation type="journal article" date="2016" name="Nat. Commun.">
        <title>Ectomycorrhizal ecology is imprinted in the genome of the dominant symbiotic fungus Cenococcum geophilum.</title>
        <authorList>
            <consortium name="DOE Joint Genome Institute"/>
            <person name="Peter M."/>
            <person name="Kohler A."/>
            <person name="Ohm R.A."/>
            <person name="Kuo A."/>
            <person name="Krutzmann J."/>
            <person name="Morin E."/>
            <person name="Arend M."/>
            <person name="Barry K.W."/>
            <person name="Binder M."/>
            <person name="Choi C."/>
            <person name="Clum A."/>
            <person name="Copeland A."/>
            <person name="Grisel N."/>
            <person name="Haridas S."/>
            <person name="Kipfer T."/>
            <person name="LaButti K."/>
            <person name="Lindquist E."/>
            <person name="Lipzen A."/>
            <person name="Maire R."/>
            <person name="Meier B."/>
            <person name="Mihaltcheva S."/>
            <person name="Molinier V."/>
            <person name="Murat C."/>
            <person name="Poggeler S."/>
            <person name="Quandt C.A."/>
            <person name="Sperisen C."/>
            <person name="Tritt A."/>
            <person name="Tisserant E."/>
            <person name="Crous P.W."/>
            <person name="Henrissat B."/>
            <person name="Nehls U."/>
            <person name="Egli S."/>
            <person name="Spatafora J.W."/>
            <person name="Grigoriev I.V."/>
            <person name="Martin F.M."/>
        </authorList>
    </citation>
    <scope>NUCLEOTIDE SEQUENCE [LARGE SCALE GENOMIC DNA]</scope>
    <source>
        <strain evidence="4 5">CBS 459.81</strain>
    </source>
</reference>
<organism evidence="4 5">
    <name type="scientific">Lepidopterella palustris CBS 459.81</name>
    <dbReference type="NCBI Taxonomy" id="1314670"/>
    <lineage>
        <taxon>Eukaryota</taxon>
        <taxon>Fungi</taxon>
        <taxon>Dikarya</taxon>
        <taxon>Ascomycota</taxon>
        <taxon>Pezizomycotina</taxon>
        <taxon>Dothideomycetes</taxon>
        <taxon>Pleosporomycetidae</taxon>
        <taxon>Mytilinidiales</taxon>
        <taxon>Argynnaceae</taxon>
        <taxon>Lepidopterella</taxon>
    </lineage>
</organism>
<proteinExistence type="predicted"/>
<name>A0A8E2EHB0_9PEZI</name>
<dbReference type="AlphaFoldDB" id="A0A8E2EHB0"/>
<keyword evidence="2" id="KW-0560">Oxidoreductase</keyword>
<protein>
    <submittedName>
        <fullName evidence="4">NAD(P)-binding protein</fullName>
    </submittedName>
</protein>
<evidence type="ECO:0000256" key="2">
    <source>
        <dbReference type="ARBA" id="ARBA00023002"/>
    </source>
</evidence>
<evidence type="ECO:0000259" key="3">
    <source>
        <dbReference type="Pfam" id="PF05368"/>
    </source>
</evidence>
<feature type="domain" description="NmrA-like" evidence="3">
    <location>
        <begin position="6"/>
        <end position="248"/>
    </location>
</feature>
<dbReference type="Pfam" id="PF05368">
    <property type="entry name" value="NmrA"/>
    <property type="match status" value="1"/>
</dbReference>
<dbReference type="CDD" id="cd05259">
    <property type="entry name" value="PCBER_SDR_a"/>
    <property type="match status" value="1"/>
</dbReference>
<dbReference type="PANTHER" id="PTHR47706:SF9">
    <property type="entry name" value="NMRA-LIKE DOMAIN-CONTAINING PROTEIN-RELATED"/>
    <property type="match status" value="1"/>
</dbReference>
<evidence type="ECO:0000313" key="4">
    <source>
        <dbReference type="EMBL" id="OCK84007.1"/>
    </source>
</evidence>
<dbReference type="EMBL" id="KV744847">
    <property type="protein sequence ID" value="OCK84007.1"/>
    <property type="molecule type" value="Genomic_DNA"/>
</dbReference>
<dbReference type="InterPro" id="IPR036291">
    <property type="entry name" value="NAD(P)-bd_dom_sf"/>
</dbReference>
<dbReference type="InterPro" id="IPR008030">
    <property type="entry name" value="NmrA-like"/>
</dbReference>
<evidence type="ECO:0000256" key="1">
    <source>
        <dbReference type="ARBA" id="ARBA00022857"/>
    </source>
</evidence>
<dbReference type="PANTHER" id="PTHR47706">
    <property type="entry name" value="NMRA-LIKE FAMILY PROTEIN"/>
    <property type="match status" value="1"/>
</dbReference>
<dbReference type="GO" id="GO:0016491">
    <property type="term" value="F:oxidoreductase activity"/>
    <property type="evidence" value="ECO:0007669"/>
    <property type="project" value="UniProtKB-KW"/>
</dbReference>
<keyword evidence="1" id="KW-0521">NADP</keyword>
<evidence type="ECO:0000313" key="5">
    <source>
        <dbReference type="Proteomes" id="UP000250266"/>
    </source>
</evidence>
<dbReference type="Proteomes" id="UP000250266">
    <property type="component" value="Unassembled WGS sequence"/>
</dbReference>
<dbReference type="Gene3D" id="3.90.25.10">
    <property type="entry name" value="UDP-galactose 4-epimerase, domain 1"/>
    <property type="match status" value="1"/>
</dbReference>
<dbReference type="SUPFAM" id="SSF51735">
    <property type="entry name" value="NAD(P)-binding Rossmann-fold domains"/>
    <property type="match status" value="1"/>
</dbReference>
<dbReference type="Gene3D" id="3.40.50.720">
    <property type="entry name" value="NAD(P)-binding Rossmann-like Domain"/>
    <property type="match status" value="1"/>
</dbReference>
<dbReference type="InterPro" id="IPR045312">
    <property type="entry name" value="PCBER-like"/>
</dbReference>
<dbReference type="InterPro" id="IPR051609">
    <property type="entry name" value="NmrA/Isoflavone_reductase-like"/>
</dbReference>
<gene>
    <name evidence="4" type="ORF">K432DRAFT_422937</name>
</gene>
<dbReference type="OrthoDB" id="9984533at2759"/>
<accession>A0A8E2EHB0</accession>